<reference evidence="2" key="1">
    <citation type="journal article" date="2023" name="G3 (Bethesda)">
        <title>A reference genome for the long-term kleptoplast-retaining sea slug Elysia crispata morphotype clarki.</title>
        <authorList>
            <person name="Eastman K.E."/>
            <person name="Pendleton A.L."/>
            <person name="Shaikh M.A."/>
            <person name="Suttiyut T."/>
            <person name="Ogas R."/>
            <person name="Tomko P."/>
            <person name="Gavelis G."/>
            <person name="Widhalm J.R."/>
            <person name="Wisecaver J.H."/>
        </authorList>
    </citation>
    <scope>NUCLEOTIDE SEQUENCE</scope>
    <source>
        <strain evidence="2">ECLA1</strain>
    </source>
</reference>
<evidence type="ECO:0000313" key="3">
    <source>
        <dbReference type="Proteomes" id="UP001283361"/>
    </source>
</evidence>
<dbReference type="Proteomes" id="UP001283361">
    <property type="component" value="Unassembled WGS sequence"/>
</dbReference>
<evidence type="ECO:0000313" key="2">
    <source>
        <dbReference type="EMBL" id="KAK3742654.1"/>
    </source>
</evidence>
<accession>A0AAE0YF64</accession>
<name>A0AAE0YF64_9GAST</name>
<dbReference type="AlphaFoldDB" id="A0AAE0YF64"/>
<proteinExistence type="predicted"/>
<protein>
    <submittedName>
        <fullName evidence="2">Uncharacterized protein</fullName>
    </submittedName>
</protein>
<dbReference type="EMBL" id="JAWDGP010006345">
    <property type="protein sequence ID" value="KAK3742654.1"/>
    <property type="molecule type" value="Genomic_DNA"/>
</dbReference>
<keyword evidence="3" id="KW-1185">Reference proteome</keyword>
<evidence type="ECO:0000256" key="1">
    <source>
        <dbReference type="SAM" id="MobiDB-lite"/>
    </source>
</evidence>
<organism evidence="2 3">
    <name type="scientific">Elysia crispata</name>
    <name type="common">lettuce slug</name>
    <dbReference type="NCBI Taxonomy" id="231223"/>
    <lineage>
        <taxon>Eukaryota</taxon>
        <taxon>Metazoa</taxon>
        <taxon>Spiralia</taxon>
        <taxon>Lophotrochozoa</taxon>
        <taxon>Mollusca</taxon>
        <taxon>Gastropoda</taxon>
        <taxon>Heterobranchia</taxon>
        <taxon>Euthyneura</taxon>
        <taxon>Panpulmonata</taxon>
        <taxon>Sacoglossa</taxon>
        <taxon>Placobranchoidea</taxon>
        <taxon>Plakobranchidae</taxon>
        <taxon>Elysia</taxon>
    </lineage>
</organism>
<feature type="region of interest" description="Disordered" evidence="1">
    <location>
        <begin position="42"/>
        <end position="69"/>
    </location>
</feature>
<comment type="caution">
    <text evidence="2">The sequence shown here is derived from an EMBL/GenBank/DDBJ whole genome shotgun (WGS) entry which is preliminary data.</text>
</comment>
<sequence length="69" mass="7884">MPSVLSRVGSMDNVSFLQCEPVSTEVDHGAVARQDVRFQWRSQASQKRNKVGGEKKQRHGYCVQKHRID</sequence>
<feature type="compositionally biased region" description="Basic residues" evidence="1">
    <location>
        <begin position="56"/>
        <end position="69"/>
    </location>
</feature>
<gene>
    <name evidence="2" type="ORF">RRG08_025600</name>
</gene>